<feature type="transmembrane region" description="Helical" evidence="7">
    <location>
        <begin position="340"/>
        <end position="362"/>
    </location>
</feature>
<feature type="transmembrane region" description="Helical" evidence="7">
    <location>
        <begin position="282"/>
        <end position="300"/>
    </location>
</feature>
<evidence type="ECO:0000256" key="5">
    <source>
        <dbReference type="ARBA" id="ARBA00022989"/>
    </source>
</evidence>
<dbReference type="Proteomes" id="UP001476583">
    <property type="component" value="Chromosome"/>
</dbReference>
<feature type="domain" description="Major facilitator superfamily (MFS) profile" evidence="8">
    <location>
        <begin position="7"/>
        <end position="395"/>
    </location>
</feature>
<evidence type="ECO:0000259" key="8">
    <source>
        <dbReference type="PROSITE" id="PS50850"/>
    </source>
</evidence>
<dbReference type="PANTHER" id="PTHR23517:SF13">
    <property type="entry name" value="MAJOR FACILITATOR SUPERFAMILY MFS_1"/>
    <property type="match status" value="1"/>
</dbReference>
<feature type="transmembrane region" description="Helical" evidence="7">
    <location>
        <begin position="73"/>
        <end position="95"/>
    </location>
</feature>
<keyword evidence="2" id="KW-0813">Transport</keyword>
<evidence type="ECO:0000256" key="7">
    <source>
        <dbReference type="SAM" id="Phobius"/>
    </source>
</evidence>
<keyword evidence="4 7" id="KW-0812">Transmembrane</keyword>
<dbReference type="InterPro" id="IPR050171">
    <property type="entry name" value="MFS_Transporters"/>
</dbReference>
<dbReference type="InterPro" id="IPR011701">
    <property type="entry name" value="MFS"/>
</dbReference>
<feature type="transmembrane region" description="Helical" evidence="7">
    <location>
        <begin position="101"/>
        <end position="121"/>
    </location>
</feature>
<feature type="transmembrane region" description="Helical" evidence="7">
    <location>
        <begin position="214"/>
        <end position="241"/>
    </location>
</feature>
<feature type="transmembrane region" description="Helical" evidence="7">
    <location>
        <begin position="38"/>
        <end position="61"/>
    </location>
</feature>
<evidence type="ECO:0000313" key="10">
    <source>
        <dbReference type="Proteomes" id="UP001476583"/>
    </source>
</evidence>
<feature type="transmembrane region" description="Helical" evidence="7">
    <location>
        <begin position="247"/>
        <end position="270"/>
    </location>
</feature>
<dbReference type="InterPro" id="IPR036259">
    <property type="entry name" value="MFS_trans_sf"/>
</dbReference>
<evidence type="ECO:0000256" key="2">
    <source>
        <dbReference type="ARBA" id="ARBA00022448"/>
    </source>
</evidence>
<dbReference type="Pfam" id="PF07690">
    <property type="entry name" value="MFS_1"/>
    <property type="match status" value="1"/>
</dbReference>
<evidence type="ECO:0000256" key="1">
    <source>
        <dbReference type="ARBA" id="ARBA00004651"/>
    </source>
</evidence>
<feature type="transmembrane region" description="Helical" evidence="7">
    <location>
        <begin position="306"/>
        <end position="328"/>
    </location>
</feature>
<protein>
    <submittedName>
        <fullName evidence="9">MFS transporter</fullName>
    </submittedName>
</protein>
<keyword evidence="5 7" id="KW-1133">Transmembrane helix</keyword>
<feature type="transmembrane region" description="Helical" evidence="7">
    <location>
        <begin position="133"/>
        <end position="153"/>
    </location>
</feature>
<keyword evidence="10" id="KW-1185">Reference proteome</keyword>
<evidence type="ECO:0000313" key="9">
    <source>
        <dbReference type="EMBL" id="WXL26304.1"/>
    </source>
</evidence>
<evidence type="ECO:0000256" key="6">
    <source>
        <dbReference type="ARBA" id="ARBA00023136"/>
    </source>
</evidence>
<dbReference type="PANTHER" id="PTHR23517">
    <property type="entry name" value="RESISTANCE PROTEIN MDTM, PUTATIVE-RELATED-RELATED"/>
    <property type="match status" value="1"/>
</dbReference>
<dbReference type="EMBL" id="CP148074">
    <property type="protein sequence ID" value="WXL26304.1"/>
    <property type="molecule type" value="Genomic_DNA"/>
</dbReference>
<dbReference type="InterPro" id="IPR020846">
    <property type="entry name" value="MFS_dom"/>
</dbReference>
<gene>
    <name evidence="9" type="ORF">WG219_02110</name>
</gene>
<feature type="transmembrane region" description="Helical" evidence="7">
    <location>
        <begin position="368"/>
        <end position="389"/>
    </location>
</feature>
<dbReference type="SUPFAM" id="SSF103473">
    <property type="entry name" value="MFS general substrate transporter"/>
    <property type="match status" value="1"/>
</dbReference>
<reference evidence="9 10" key="1">
    <citation type="submission" date="2024-03" db="EMBL/GenBank/DDBJ databases">
        <title>Complete genome of BD2.</title>
        <authorList>
            <person name="Cao G."/>
        </authorList>
    </citation>
    <scope>NUCLEOTIDE SEQUENCE [LARGE SCALE GENOMIC DNA]</scope>
    <source>
        <strain evidence="9 10">BD2</strain>
    </source>
</reference>
<feature type="transmembrane region" description="Helical" evidence="7">
    <location>
        <begin position="159"/>
        <end position="180"/>
    </location>
</feature>
<feature type="transmembrane region" description="Helical" evidence="7">
    <location>
        <begin position="7"/>
        <end position="32"/>
    </location>
</feature>
<evidence type="ECO:0000256" key="4">
    <source>
        <dbReference type="ARBA" id="ARBA00022692"/>
    </source>
</evidence>
<keyword evidence="6 7" id="KW-0472">Membrane</keyword>
<comment type="subcellular location">
    <subcellularLocation>
        <location evidence="1">Cell membrane</location>
        <topology evidence="1">Multi-pass membrane protein</topology>
    </subcellularLocation>
</comment>
<name>A0ABZ2RM95_ECTME</name>
<organism evidence="9 10">
    <name type="scientific">Ectopseudomonas mendocina</name>
    <name type="common">Pseudomonas mendocina</name>
    <dbReference type="NCBI Taxonomy" id="300"/>
    <lineage>
        <taxon>Bacteria</taxon>
        <taxon>Pseudomonadati</taxon>
        <taxon>Pseudomonadota</taxon>
        <taxon>Gammaproteobacteria</taxon>
        <taxon>Pseudomonadales</taxon>
        <taxon>Pseudomonadaceae</taxon>
        <taxon>Ectopseudomonas</taxon>
    </lineage>
</organism>
<keyword evidence="3" id="KW-1003">Cell membrane</keyword>
<proteinExistence type="predicted"/>
<dbReference type="Gene3D" id="1.20.1250.20">
    <property type="entry name" value="MFS general substrate transporter like domains"/>
    <property type="match status" value="1"/>
</dbReference>
<evidence type="ECO:0000256" key="3">
    <source>
        <dbReference type="ARBA" id="ARBA00022475"/>
    </source>
</evidence>
<sequence>MKLPGSPFFWVSFAMIVGGMSTALISPLYPLYQIEWDLLVSQVSLIYVVYMFGALGCLLFLGRLADRIGFRKVLVAGLVLMLLGTGLTVAAWDIYSLLCSRFIVGVAASLLTTSGTGYLLGSSEPDSLPRVSTITSVLVTIGFGLGPLLGGIIGQWLAYPLITAYIPVLVLGTLALYALLTQVPSLKITQAGPVAHWLKSCLPRLTWPAHSSSGVFLLICWFPFVAFSVFGLYASIAPLFLEKMVSWHGPFVGGAAIALILFISASMQVACRQLHIHINGMWGMLAMAMSNALMIINLHLGSSLVFVSGVLLAAIGHGMVMLAGASMVNRLALPHNRAGMFATFWVAGYIGAIGPMMGMGWIADHWGISTSVTVFCSSIILIAVVHALFTRRHPGLRAVQG</sequence>
<dbReference type="PROSITE" id="PS50850">
    <property type="entry name" value="MFS"/>
    <property type="match status" value="1"/>
</dbReference>
<accession>A0ABZ2RM95</accession>